<accession>A0ABQ3VWK7</accession>
<gene>
    <name evidence="2" type="ORF">KSZ_74370</name>
</gene>
<dbReference type="InterPro" id="IPR003346">
    <property type="entry name" value="Transposase_20"/>
</dbReference>
<keyword evidence="3" id="KW-1185">Reference proteome</keyword>
<evidence type="ECO:0000313" key="3">
    <source>
        <dbReference type="Proteomes" id="UP000635565"/>
    </source>
</evidence>
<protein>
    <submittedName>
        <fullName evidence="2">IS110 family transposase</fullName>
    </submittedName>
</protein>
<dbReference type="PANTHER" id="PTHR33055:SF15">
    <property type="entry name" value="TRANSPOSASE-RELATED"/>
    <property type="match status" value="1"/>
</dbReference>
<organism evidence="2 3">
    <name type="scientific">Dictyobacter formicarum</name>
    <dbReference type="NCBI Taxonomy" id="2778368"/>
    <lineage>
        <taxon>Bacteria</taxon>
        <taxon>Bacillati</taxon>
        <taxon>Chloroflexota</taxon>
        <taxon>Ktedonobacteria</taxon>
        <taxon>Ktedonobacterales</taxon>
        <taxon>Dictyobacteraceae</taxon>
        <taxon>Dictyobacter</taxon>
    </lineage>
</organism>
<feature type="domain" description="Transposase IS116/IS110/IS902 C-terminal" evidence="1">
    <location>
        <begin position="29"/>
        <end position="113"/>
    </location>
</feature>
<sequence length="184" mass="20698">MHIDFLDDALEQVQTEIDQRLGTYAEEVQLLQSIPSVKANAAATIIAEIGTDMSRFPSAKHLASWAGVAPGNKQSAGKRLGNKITKGNPYLRAVLAEVVWSITRTKTYLAAQYHRFARRKGKRRAVMAVAHSILTIIYHVLKEKKPYEELGEDYFDRLDTEQVQRYHVRRLEQLGYTVSLAAAG</sequence>
<dbReference type="RefSeq" id="WP_201366963.1">
    <property type="nucleotide sequence ID" value="NZ_BNJJ01000037.1"/>
</dbReference>
<dbReference type="EMBL" id="BNJJ01000037">
    <property type="protein sequence ID" value="GHO89431.1"/>
    <property type="molecule type" value="Genomic_DNA"/>
</dbReference>
<dbReference type="Pfam" id="PF02371">
    <property type="entry name" value="Transposase_20"/>
    <property type="match status" value="1"/>
</dbReference>
<dbReference type="PANTHER" id="PTHR33055">
    <property type="entry name" value="TRANSPOSASE FOR INSERTION SEQUENCE ELEMENT IS1111A"/>
    <property type="match status" value="1"/>
</dbReference>
<evidence type="ECO:0000313" key="2">
    <source>
        <dbReference type="EMBL" id="GHO89431.1"/>
    </source>
</evidence>
<proteinExistence type="predicted"/>
<name>A0ABQ3VWK7_9CHLR</name>
<comment type="caution">
    <text evidence="2">The sequence shown here is derived from an EMBL/GenBank/DDBJ whole genome shotgun (WGS) entry which is preliminary data.</text>
</comment>
<dbReference type="Proteomes" id="UP000635565">
    <property type="component" value="Unassembled WGS sequence"/>
</dbReference>
<evidence type="ECO:0000259" key="1">
    <source>
        <dbReference type="Pfam" id="PF02371"/>
    </source>
</evidence>
<reference evidence="2 3" key="1">
    <citation type="journal article" date="2021" name="Int. J. Syst. Evol. Microbiol.">
        <title>Reticulibacter mediterranei gen. nov., sp. nov., within the new family Reticulibacteraceae fam. nov., and Ktedonospora formicarum gen. nov., sp. nov., Ktedonobacter robiniae sp. nov., Dictyobacter formicarum sp. nov. and Dictyobacter arantiisoli sp. nov., belonging to the class Ktedonobacteria.</title>
        <authorList>
            <person name="Yabe S."/>
            <person name="Zheng Y."/>
            <person name="Wang C.M."/>
            <person name="Sakai Y."/>
            <person name="Abe K."/>
            <person name="Yokota A."/>
            <person name="Donadio S."/>
            <person name="Cavaletti L."/>
            <person name="Monciardini P."/>
        </authorList>
    </citation>
    <scope>NUCLEOTIDE SEQUENCE [LARGE SCALE GENOMIC DNA]</scope>
    <source>
        <strain evidence="2 3">SOSP1-9</strain>
    </source>
</reference>
<dbReference type="InterPro" id="IPR047650">
    <property type="entry name" value="Transpos_IS110"/>
</dbReference>